<dbReference type="CDD" id="cd00593">
    <property type="entry name" value="RIBOc"/>
    <property type="match status" value="1"/>
</dbReference>
<dbReference type="GO" id="GO:0006364">
    <property type="term" value="P:rRNA processing"/>
    <property type="evidence" value="ECO:0007669"/>
    <property type="project" value="UniProtKB-UniRule"/>
</dbReference>
<dbReference type="InterPro" id="IPR000999">
    <property type="entry name" value="RNase_III_dom"/>
</dbReference>
<dbReference type="EMBL" id="LR214940">
    <property type="protein sequence ID" value="VEU55839.1"/>
    <property type="molecule type" value="Genomic_DNA"/>
</dbReference>
<dbReference type="InterPro" id="IPR014720">
    <property type="entry name" value="dsRBD_dom"/>
</dbReference>
<dbReference type="InterPro" id="IPR011907">
    <property type="entry name" value="RNase_III"/>
</dbReference>
<keyword evidence="12" id="KW-1185">Reference proteome</keyword>
<keyword evidence="8" id="KW-0819">tRNA processing</keyword>
<comment type="function">
    <text evidence="8">Digests double-stranded RNA. Involved in the processing of primary rRNA transcript to yield the immediate precursors to the large and small rRNAs (23S and 16S). Processes some mRNAs, and tRNAs when they are encoded in the rRNA operon. Processes pre-crRNA and tracrRNA of type II CRISPR loci if present in the organism.</text>
</comment>
<dbReference type="Proteomes" id="UP000290482">
    <property type="component" value="Chromosome"/>
</dbReference>
<feature type="active site" evidence="8">
    <location>
        <position position="56"/>
    </location>
</feature>
<evidence type="ECO:0000256" key="2">
    <source>
        <dbReference type="ARBA" id="ARBA00010183"/>
    </source>
</evidence>
<dbReference type="SUPFAM" id="SSF54768">
    <property type="entry name" value="dsRNA-binding domain-like"/>
    <property type="match status" value="1"/>
</dbReference>
<comment type="cofactor">
    <cofactor evidence="8">
        <name>Mg(2+)</name>
        <dbReference type="ChEBI" id="CHEBI:18420"/>
    </cofactor>
</comment>
<dbReference type="GO" id="GO:0004525">
    <property type="term" value="F:ribonuclease III activity"/>
    <property type="evidence" value="ECO:0007669"/>
    <property type="project" value="UniProtKB-UniRule"/>
</dbReference>
<dbReference type="SMART" id="SM00535">
    <property type="entry name" value="RIBOc"/>
    <property type="match status" value="1"/>
</dbReference>
<dbReference type="GO" id="GO:0003725">
    <property type="term" value="F:double-stranded RNA binding"/>
    <property type="evidence" value="ECO:0007669"/>
    <property type="project" value="TreeGrafter"/>
</dbReference>
<dbReference type="PANTHER" id="PTHR11207">
    <property type="entry name" value="RIBONUCLEASE III"/>
    <property type="match status" value="1"/>
</dbReference>
<dbReference type="NCBIfam" id="TIGR02191">
    <property type="entry name" value="RNaseIII"/>
    <property type="match status" value="1"/>
</dbReference>
<gene>
    <name evidence="11" type="primary">rnc_1</name>
    <name evidence="8" type="synonym">rnc</name>
    <name evidence="11" type="ORF">NCTC10112_00440</name>
</gene>
<keyword evidence="8" id="KW-0698">rRNA processing</keyword>
<accession>A0A448ZX56</accession>
<dbReference type="Pfam" id="PF14622">
    <property type="entry name" value="Ribonucleas_3_3"/>
    <property type="match status" value="1"/>
</dbReference>
<dbReference type="AlphaFoldDB" id="A0A448ZX56"/>
<keyword evidence="3 8" id="KW-0507">mRNA processing</keyword>
<dbReference type="GO" id="GO:0006397">
    <property type="term" value="P:mRNA processing"/>
    <property type="evidence" value="ECO:0007669"/>
    <property type="project" value="UniProtKB-UniRule"/>
</dbReference>
<dbReference type="InterPro" id="IPR036389">
    <property type="entry name" value="RNase_III_sf"/>
</dbReference>
<keyword evidence="6 8" id="KW-0378">Hydrolase</keyword>
<keyword evidence="7 8" id="KW-0694">RNA-binding</keyword>
<comment type="catalytic activity">
    <reaction evidence="1 8">
        <text>Endonucleolytic cleavage to 5'-phosphomonoester.</text>
        <dbReference type="EC" id="3.1.26.3"/>
    </reaction>
</comment>
<evidence type="ECO:0000256" key="3">
    <source>
        <dbReference type="ARBA" id="ARBA00022664"/>
    </source>
</evidence>
<evidence type="ECO:0000256" key="5">
    <source>
        <dbReference type="ARBA" id="ARBA00022759"/>
    </source>
</evidence>
<evidence type="ECO:0000256" key="1">
    <source>
        <dbReference type="ARBA" id="ARBA00000109"/>
    </source>
</evidence>
<evidence type="ECO:0000259" key="9">
    <source>
        <dbReference type="PROSITE" id="PS50137"/>
    </source>
</evidence>
<dbReference type="GO" id="GO:0010468">
    <property type="term" value="P:regulation of gene expression"/>
    <property type="evidence" value="ECO:0007669"/>
    <property type="project" value="TreeGrafter"/>
</dbReference>
<dbReference type="Gene3D" id="1.10.1520.10">
    <property type="entry name" value="Ribonuclease III domain"/>
    <property type="match status" value="1"/>
</dbReference>
<evidence type="ECO:0000256" key="4">
    <source>
        <dbReference type="ARBA" id="ARBA00022722"/>
    </source>
</evidence>
<organism evidence="11 12">
    <name type="scientific">Metamycoplasma orale</name>
    <name type="common">Mycoplasma orale</name>
    <dbReference type="NCBI Taxonomy" id="2121"/>
    <lineage>
        <taxon>Bacteria</taxon>
        <taxon>Bacillati</taxon>
        <taxon>Mycoplasmatota</taxon>
        <taxon>Mycoplasmoidales</taxon>
        <taxon>Metamycoplasmataceae</taxon>
        <taxon>Metamycoplasma</taxon>
    </lineage>
</organism>
<dbReference type="Gene3D" id="3.30.160.20">
    <property type="match status" value="1"/>
</dbReference>
<evidence type="ECO:0000256" key="7">
    <source>
        <dbReference type="ARBA" id="ARBA00022884"/>
    </source>
</evidence>
<dbReference type="SUPFAM" id="SSF69065">
    <property type="entry name" value="RNase III domain-like"/>
    <property type="match status" value="1"/>
</dbReference>
<keyword evidence="8" id="KW-0699">rRNA-binding</keyword>
<dbReference type="OrthoDB" id="9805026at2"/>
<reference evidence="11 12" key="1">
    <citation type="submission" date="2019-01" db="EMBL/GenBank/DDBJ databases">
        <authorList>
            <consortium name="Pathogen Informatics"/>
        </authorList>
    </citation>
    <scope>NUCLEOTIDE SEQUENCE [LARGE SCALE GENOMIC DNA]</scope>
    <source>
        <strain evidence="11 12">NCTC10112</strain>
    </source>
</reference>
<evidence type="ECO:0000259" key="10">
    <source>
        <dbReference type="PROSITE" id="PS50142"/>
    </source>
</evidence>
<evidence type="ECO:0000313" key="11">
    <source>
        <dbReference type="EMBL" id="VEU55839.1"/>
    </source>
</evidence>
<dbReference type="PROSITE" id="PS50142">
    <property type="entry name" value="RNASE_3_2"/>
    <property type="match status" value="1"/>
</dbReference>
<dbReference type="GO" id="GO:0046872">
    <property type="term" value="F:metal ion binding"/>
    <property type="evidence" value="ECO:0007669"/>
    <property type="project" value="UniProtKB-KW"/>
</dbReference>
<sequence length="240" mass="27500">MDSEIFEQKVKKLLIDLGIDLKGININTFCEALTHTTFSNEHKNVQNFEYLEFLGDAIIEFVVTAEIYKRFPNYNEGMATQHRISIVNNHTLSTISRKLKIIDNIRTGNKAFINGQNEKVDSDFFEAFIAALYVEKGLDFATKFLLKNLEEYFHKVDFKKIADPKTAIQELLQSTGIVNIKYKCDKKSNLSLDKDKIELFECKLFVDDVNYGTGIGKTKKEAEKNAALDALHKQTNIQEN</sequence>
<dbReference type="SMART" id="SM00358">
    <property type="entry name" value="DSRM"/>
    <property type="match status" value="1"/>
</dbReference>
<proteinExistence type="inferred from homology"/>
<name>A0A448ZX56_METOS</name>
<dbReference type="GO" id="GO:0005737">
    <property type="term" value="C:cytoplasm"/>
    <property type="evidence" value="ECO:0007669"/>
    <property type="project" value="UniProtKB-SubCell"/>
</dbReference>
<evidence type="ECO:0000256" key="8">
    <source>
        <dbReference type="HAMAP-Rule" id="MF_00104"/>
    </source>
</evidence>
<protein>
    <recommendedName>
        <fullName evidence="8">Ribonuclease 3</fullName>
        <ecNumber evidence="8">3.1.26.3</ecNumber>
    </recommendedName>
    <alternativeName>
        <fullName evidence="8">Ribonuclease III</fullName>
        <shortName evidence="8">RNase III</shortName>
    </alternativeName>
</protein>
<keyword evidence="8" id="KW-0479">Metal-binding</keyword>
<keyword evidence="8" id="KW-0460">Magnesium</keyword>
<dbReference type="PROSITE" id="PS50137">
    <property type="entry name" value="DS_RBD"/>
    <property type="match status" value="1"/>
</dbReference>
<feature type="active site" evidence="8">
    <location>
        <position position="126"/>
    </location>
</feature>
<keyword evidence="4 8" id="KW-0540">Nuclease</keyword>
<dbReference type="KEGG" id="mob:NCTC10112_00440"/>
<dbReference type="Pfam" id="PF00035">
    <property type="entry name" value="dsrm"/>
    <property type="match status" value="1"/>
</dbReference>
<dbReference type="EC" id="3.1.26.3" evidence="8"/>
<dbReference type="RefSeq" id="WP_022935817.1">
    <property type="nucleotide sequence ID" value="NZ_LR214940.1"/>
</dbReference>
<dbReference type="PANTHER" id="PTHR11207:SF0">
    <property type="entry name" value="RIBONUCLEASE 3"/>
    <property type="match status" value="1"/>
</dbReference>
<comment type="similarity">
    <text evidence="2">Belongs to the ribonuclease III family.</text>
</comment>
<feature type="binding site" evidence="8">
    <location>
        <position position="123"/>
    </location>
    <ligand>
        <name>Mg(2+)</name>
        <dbReference type="ChEBI" id="CHEBI:18420"/>
    </ligand>
</feature>
<feature type="domain" description="DRBM" evidence="9">
    <location>
        <begin position="163"/>
        <end position="236"/>
    </location>
</feature>
<comment type="subunit">
    <text evidence="8">Homodimer.</text>
</comment>
<dbReference type="CDD" id="cd10845">
    <property type="entry name" value="DSRM_RNAse_III_family"/>
    <property type="match status" value="1"/>
</dbReference>
<keyword evidence="5 8" id="KW-0255">Endonuclease</keyword>
<feature type="domain" description="RNase III" evidence="10">
    <location>
        <begin position="10"/>
        <end position="137"/>
    </location>
</feature>
<comment type="subcellular location">
    <subcellularLocation>
        <location evidence="8">Cytoplasm</location>
    </subcellularLocation>
</comment>
<evidence type="ECO:0000256" key="6">
    <source>
        <dbReference type="ARBA" id="ARBA00022801"/>
    </source>
</evidence>
<feature type="binding site" evidence="8">
    <location>
        <position position="126"/>
    </location>
    <ligand>
        <name>Mg(2+)</name>
        <dbReference type="ChEBI" id="CHEBI:18420"/>
    </ligand>
</feature>
<dbReference type="HAMAP" id="MF_00104">
    <property type="entry name" value="RNase_III"/>
    <property type="match status" value="1"/>
</dbReference>
<feature type="binding site" evidence="8">
    <location>
        <position position="52"/>
    </location>
    <ligand>
        <name>Mg(2+)</name>
        <dbReference type="ChEBI" id="CHEBI:18420"/>
    </ligand>
</feature>
<evidence type="ECO:0000313" key="12">
    <source>
        <dbReference type="Proteomes" id="UP000290482"/>
    </source>
</evidence>
<dbReference type="GO" id="GO:0019843">
    <property type="term" value="F:rRNA binding"/>
    <property type="evidence" value="ECO:0007669"/>
    <property type="project" value="UniProtKB-KW"/>
</dbReference>
<keyword evidence="8" id="KW-0963">Cytoplasm</keyword>
<dbReference type="GO" id="GO:0008033">
    <property type="term" value="P:tRNA processing"/>
    <property type="evidence" value="ECO:0007669"/>
    <property type="project" value="UniProtKB-KW"/>
</dbReference>